<keyword evidence="1" id="KW-0175">Coiled coil</keyword>
<evidence type="ECO:0000313" key="3">
    <source>
        <dbReference type="Proteomes" id="UP001196068"/>
    </source>
</evidence>
<reference evidence="2" key="1">
    <citation type="submission" date="2020-01" db="EMBL/GenBank/DDBJ databases">
        <authorList>
            <person name="Rat A."/>
        </authorList>
    </citation>
    <scope>NUCLEOTIDE SEQUENCE</scope>
    <source>
        <strain evidence="2">LMG 28251</strain>
    </source>
</reference>
<evidence type="ECO:0000256" key="1">
    <source>
        <dbReference type="SAM" id="Coils"/>
    </source>
</evidence>
<keyword evidence="3" id="KW-1185">Reference proteome</keyword>
<reference evidence="2" key="2">
    <citation type="journal article" date="2021" name="Syst. Appl. Microbiol.">
        <title>Roseomonas hellenica sp. nov., isolated from roots of wild-growing Alkanna tinctoria.</title>
        <authorList>
            <person name="Rat A."/>
            <person name="Naranjo H.D."/>
            <person name="Lebbe L."/>
            <person name="Cnockaert M."/>
            <person name="Krigas N."/>
            <person name="Grigoriadou K."/>
            <person name="Maloupa E."/>
            <person name="Willems A."/>
        </authorList>
    </citation>
    <scope>NUCLEOTIDE SEQUENCE</scope>
    <source>
        <strain evidence="2">LMG 28251</strain>
    </source>
</reference>
<gene>
    <name evidence="2" type="ORF">GXW79_16485</name>
</gene>
<organism evidence="2 3">
    <name type="scientific">Plastoroseomonas arctica</name>
    <dbReference type="NCBI Taxonomy" id="1509237"/>
    <lineage>
        <taxon>Bacteria</taxon>
        <taxon>Pseudomonadati</taxon>
        <taxon>Pseudomonadota</taxon>
        <taxon>Alphaproteobacteria</taxon>
        <taxon>Acetobacterales</taxon>
        <taxon>Acetobacteraceae</taxon>
        <taxon>Plastoroseomonas</taxon>
    </lineage>
</organism>
<proteinExistence type="predicted"/>
<feature type="coiled-coil region" evidence="1">
    <location>
        <begin position="42"/>
        <end position="69"/>
    </location>
</feature>
<comment type="caution">
    <text evidence="2">The sequence shown here is derived from an EMBL/GenBank/DDBJ whole genome shotgun (WGS) entry which is preliminary data.</text>
</comment>
<dbReference type="Proteomes" id="UP001196068">
    <property type="component" value="Unassembled WGS sequence"/>
</dbReference>
<sequence>MTRRAKEAVLPLAFIAVCFYFGWHARHGERGLIAHAQRSEEIALARQELVRAEAARDTIERRVQGLRGDHVDRDQLDERARALLNMVGRDEIVLPYPAGQRLY</sequence>
<dbReference type="AlphaFoldDB" id="A0AAF1K612"/>
<protein>
    <submittedName>
        <fullName evidence="2">Septum formation initiator protein</fullName>
    </submittedName>
</protein>
<dbReference type="Pfam" id="PF04977">
    <property type="entry name" value="DivIC"/>
    <property type="match status" value="1"/>
</dbReference>
<name>A0AAF1K612_9PROT</name>
<accession>A0AAF1K612</accession>
<dbReference type="InterPro" id="IPR007060">
    <property type="entry name" value="FtsL/DivIC"/>
</dbReference>
<dbReference type="EMBL" id="JAAEDH010000021">
    <property type="protein sequence ID" value="MBR0656679.1"/>
    <property type="molecule type" value="Genomic_DNA"/>
</dbReference>
<evidence type="ECO:0000313" key="2">
    <source>
        <dbReference type="EMBL" id="MBR0656679.1"/>
    </source>
</evidence>